<name>A0A182SYG1_9DIPT</name>
<reference evidence="2" key="2">
    <citation type="submission" date="2020-05" db="UniProtKB">
        <authorList>
            <consortium name="EnsemblMetazoa"/>
        </authorList>
    </citation>
    <scope>IDENTIFICATION</scope>
    <source>
        <strain evidence="2">maculatus3</strain>
    </source>
</reference>
<organism evidence="2 3">
    <name type="scientific">Anopheles maculatus</name>
    <dbReference type="NCBI Taxonomy" id="74869"/>
    <lineage>
        <taxon>Eukaryota</taxon>
        <taxon>Metazoa</taxon>
        <taxon>Ecdysozoa</taxon>
        <taxon>Arthropoda</taxon>
        <taxon>Hexapoda</taxon>
        <taxon>Insecta</taxon>
        <taxon>Pterygota</taxon>
        <taxon>Neoptera</taxon>
        <taxon>Endopterygota</taxon>
        <taxon>Diptera</taxon>
        <taxon>Nematocera</taxon>
        <taxon>Culicoidea</taxon>
        <taxon>Culicidae</taxon>
        <taxon>Anophelinae</taxon>
        <taxon>Anopheles</taxon>
        <taxon>Anopheles maculatus group</taxon>
    </lineage>
</organism>
<proteinExistence type="predicted"/>
<dbReference type="VEuPathDB" id="VectorBase:AMAM015969"/>
<keyword evidence="3" id="KW-1185">Reference proteome</keyword>
<dbReference type="AlphaFoldDB" id="A0A182SYG1"/>
<evidence type="ECO:0000313" key="3">
    <source>
        <dbReference type="Proteomes" id="UP000075901"/>
    </source>
</evidence>
<evidence type="ECO:0000313" key="2">
    <source>
        <dbReference type="EnsemblMetazoa" id="AMAM015969-PA"/>
    </source>
</evidence>
<evidence type="ECO:0000256" key="1">
    <source>
        <dbReference type="SAM" id="MobiDB-lite"/>
    </source>
</evidence>
<sequence length="148" mass="16473">MSGGKDRRSRASKTQGWEEAGGEFYQESYPADLEGMQRDPSKIATLLPSKQTRNATTRRARPAQGQDTKGGTRRRASFSTVARRGSQYHEMQVATLPDLSVQRTSAWLMPPPTNAGIVVGVVNYLASITHRRRHLFLMTRGRLRGSAQ</sequence>
<dbReference type="Proteomes" id="UP000075901">
    <property type="component" value="Unassembled WGS sequence"/>
</dbReference>
<protein>
    <submittedName>
        <fullName evidence="2">Uncharacterized protein</fullName>
    </submittedName>
</protein>
<feature type="region of interest" description="Disordered" evidence="1">
    <location>
        <begin position="1"/>
        <end position="84"/>
    </location>
</feature>
<accession>A0A182SYG1</accession>
<dbReference type="EnsemblMetazoa" id="AMAM015969-RA">
    <property type="protein sequence ID" value="AMAM015969-PA"/>
    <property type="gene ID" value="AMAM015969"/>
</dbReference>
<reference evidence="3" key="1">
    <citation type="submission" date="2013-09" db="EMBL/GenBank/DDBJ databases">
        <title>The Genome Sequence of Anopheles maculatus species B.</title>
        <authorList>
            <consortium name="The Broad Institute Genomics Platform"/>
            <person name="Neafsey D.E."/>
            <person name="Besansky N."/>
            <person name="Howell P."/>
            <person name="Walton C."/>
            <person name="Young S.K."/>
            <person name="Zeng Q."/>
            <person name="Gargeya S."/>
            <person name="Fitzgerald M."/>
            <person name="Haas B."/>
            <person name="Abouelleil A."/>
            <person name="Allen A.W."/>
            <person name="Alvarado L."/>
            <person name="Arachchi H.M."/>
            <person name="Berlin A.M."/>
            <person name="Chapman S.B."/>
            <person name="Gainer-Dewar J."/>
            <person name="Goldberg J."/>
            <person name="Griggs A."/>
            <person name="Gujja S."/>
            <person name="Hansen M."/>
            <person name="Howarth C."/>
            <person name="Imamovic A."/>
            <person name="Ireland A."/>
            <person name="Larimer J."/>
            <person name="McCowan C."/>
            <person name="Murphy C."/>
            <person name="Pearson M."/>
            <person name="Poon T.W."/>
            <person name="Priest M."/>
            <person name="Roberts A."/>
            <person name="Saif S."/>
            <person name="Shea T."/>
            <person name="Sisk P."/>
            <person name="Sykes S."/>
            <person name="Wortman J."/>
            <person name="Nusbaum C."/>
            <person name="Birren B."/>
        </authorList>
    </citation>
    <scope>NUCLEOTIDE SEQUENCE [LARGE SCALE GENOMIC DNA]</scope>
    <source>
        <strain evidence="3">maculatus3</strain>
    </source>
</reference>